<comment type="caution">
    <text evidence="1">The sequence shown here is derived from an EMBL/GenBank/DDBJ whole genome shotgun (WGS) entry which is preliminary data.</text>
</comment>
<evidence type="ECO:0000313" key="2">
    <source>
        <dbReference type="Proteomes" id="UP000037035"/>
    </source>
</evidence>
<gene>
    <name evidence="1" type="ORF">VP01_850g5</name>
</gene>
<sequence>MLKFEQQVKNNDKGVELEERKFNHSVALEEKKWDHGINLE</sequence>
<proteinExistence type="predicted"/>
<dbReference type="AlphaFoldDB" id="A0A0L6U949"/>
<organism evidence="1 2">
    <name type="scientific">Puccinia sorghi</name>
    <dbReference type="NCBI Taxonomy" id="27349"/>
    <lineage>
        <taxon>Eukaryota</taxon>
        <taxon>Fungi</taxon>
        <taxon>Dikarya</taxon>
        <taxon>Basidiomycota</taxon>
        <taxon>Pucciniomycotina</taxon>
        <taxon>Pucciniomycetes</taxon>
        <taxon>Pucciniales</taxon>
        <taxon>Pucciniaceae</taxon>
        <taxon>Puccinia</taxon>
    </lineage>
</organism>
<keyword evidence="2" id="KW-1185">Reference proteome</keyword>
<protein>
    <submittedName>
        <fullName evidence="1">Uncharacterized protein</fullName>
    </submittedName>
</protein>
<dbReference type="VEuPathDB" id="FungiDB:VP01_850g5"/>
<reference evidence="1 2" key="1">
    <citation type="submission" date="2015-08" db="EMBL/GenBank/DDBJ databases">
        <title>Next Generation Sequencing and Analysis of the Genome of Puccinia sorghi L Schw, the Causal Agent of Maize Common Rust.</title>
        <authorList>
            <person name="Rochi L."/>
            <person name="Burguener G."/>
            <person name="Darino M."/>
            <person name="Turjanski A."/>
            <person name="Kreff E."/>
            <person name="Dieguez M.J."/>
            <person name="Sacco F."/>
        </authorList>
    </citation>
    <scope>NUCLEOTIDE SEQUENCE [LARGE SCALE GENOMIC DNA]</scope>
    <source>
        <strain evidence="1 2">RO10H11247</strain>
    </source>
</reference>
<accession>A0A0L6U949</accession>
<dbReference type="EMBL" id="LAVV01014060">
    <property type="protein sequence ID" value="KNZ45078.1"/>
    <property type="molecule type" value="Genomic_DNA"/>
</dbReference>
<evidence type="ECO:0000313" key="1">
    <source>
        <dbReference type="EMBL" id="KNZ45078.1"/>
    </source>
</evidence>
<dbReference type="OrthoDB" id="10543169at2759"/>
<dbReference type="Proteomes" id="UP000037035">
    <property type="component" value="Unassembled WGS sequence"/>
</dbReference>
<name>A0A0L6U949_9BASI</name>